<dbReference type="Proteomes" id="UP000887565">
    <property type="component" value="Unplaced"/>
</dbReference>
<name>A0A915IAU1_ROMCU</name>
<evidence type="ECO:0000313" key="1">
    <source>
        <dbReference type="Proteomes" id="UP000887565"/>
    </source>
</evidence>
<dbReference type="AlphaFoldDB" id="A0A915IAU1"/>
<accession>A0A915IAU1</accession>
<dbReference type="WBParaSite" id="nRc.2.0.1.t11299-RA">
    <property type="protein sequence ID" value="nRc.2.0.1.t11299-RA"/>
    <property type="gene ID" value="nRc.2.0.1.g11299"/>
</dbReference>
<keyword evidence="1" id="KW-1185">Reference proteome</keyword>
<protein>
    <submittedName>
        <fullName evidence="2">Uncharacterized protein</fullName>
    </submittedName>
</protein>
<proteinExistence type="predicted"/>
<organism evidence="1 2">
    <name type="scientific">Romanomermis culicivorax</name>
    <name type="common">Nematode worm</name>
    <dbReference type="NCBI Taxonomy" id="13658"/>
    <lineage>
        <taxon>Eukaryota</taxon>
        <taxon>Metazoa</taxon>
        <taxon>Ecdysozoa</taxon>
        <taxon>Nematoda</taxon>
        <taxon>Enoplea</taxon>
        <taxon>Dorylaimia</taxon>
        <taxon>Mermithida</taxon>
        <taxon>Mermithoidea</taxon>
        <taxon>Mermithidae</taxon>
        <taxon>Romanomermis</taxon>
    </lineage>
</organism>
<sequence length="153" mass="17413">MLQGTRHHASIIRKAYARLARLRAYTEQMHGQICPRSGLAPLGNLLGSDLSCQKSSHSLTFICRKTQELFRCILLHLKGTTIDYHCIWLTSSGFDSGYRMHYNLSHMRFPPENVPSGHTFILLEKRLTLGVKVNFVQQSLLFGFEIHLTTVAN</sequence>
<evidence type="ECO:0000313" key="2">
    <source>
        <dbReference type="WBParaSite" id="nRc.2.0.1.t11299-RA"/>
    </source>
</evidence>
<reference evidence="2" key="1">
    <citation type="submission" date="2022-11" db="UniProtKB">
        <authorList>
            <consortium name="WormBaseParasite"/>
        </authorList>
    </citation>
    <scope>IDENTIFICATION</scope>
</reference>